<evidence type="ECO:0000313" key="1">
    <source>
        <dbReference type="EMBL" id="THV01999.1"/>
    </source>
</evidence>
<keyword evidence="2" id="KW-1185">Reference proteome</keyword>
<evidence type="ECO:0000313" key="2">
    <source>
        <dbReference type="Proteomes" id="UP000297245"/>
    </source>
</evidence>
<reference evidence="1 2" key="1">
    <citation type="journal article" date="2019" name="Nat. Ecol. Evol.">
        <title>Megaphylogeny resolves global patterns of mushroom evolution.</title>
        <authorList>
            <person name="Varga T."/>
            <person name="Krizsan K."/>
            <person name="Foldi C."/>
            <person name="Dima B."/>
            <person name="Sanchez-Garcia M."/>
            <person name="Sanchez-Ramirez S."/>
            <person name="Szollosi G.J."/>
            <person name="Szarkandi J.G."/>
            <person name="Papp V."/>
            <person name="Albert L."/>
            <person name="Andreopoulos W."/>
            <person name="Angelini C."/>
            <person name="Antonin V."/>
            <person name="Barry K.W."/>
            <person name="Bougher N.L."/>
            <person name="Buchanan P."/>
            <person name="Buyck B."/>
            <person name="Bense V."/>
            <person name="Catcheside P."/>
            <person name="Chovatia M."/>
            <person name="Cooper J."/>
            <person name="Damon W."/>
            <person name="Desjardin D."/>
            <person name="Finy P."/>
            <person name="Geml J."/>
            <person name="Haridas S."/>
            <person name="Hughes K."/>
            <person name="Justo A."/>
            <person name="Karasinski D."/>
            <person name="Kautmanova I."/>
            <person name="Kiss B."/>
            <person name="Kocsube S."/>
            <person name="Kotiranta H."/>
            <person name="LaButti K.M."/>
            <person name="Lechner B.E."/>
            <person name="Liimatainen K."/>
            <person name="Lipzen A."/>
            <person name="Lukacs Z."/>
            <person name="Mihaltcheva S."/>
            <person name="Morgado L.N."/>
            <person name="Niskanen T."/>
            <person name="Noordeloos M.E."/>
            <person name="Ohm R.A."/>
            <person name="Ortiz-Santana B."/>
            <person name="Ovrebo C."/>
            <person name="Racz N."/>
            <person name="Riley R."/>
            <person name="Savchenko A."/>
            <person name="Shiryaev A."/>
            <person name="Soop K."/>
            <person name="Spirin V."/>
            <person name="Szebenyi C."/>
            <person name="Tomsovsky M."/>
            <person name="Tulloss R.E."/>
            <person name="Uehling J."/>
            <person name="Grigoriev I.V."/>
            <person name="Vagvolgyi C."/>
            <person name="Papp T."/>
            <person name="Martin F.M."/>
            <person name="Miettinen O."/>
            <person name="Hibbett D.S."/>
            <person name="Nagy L.G."/>
        </authorList>
    </citation>
    <scope>NUCLEOTIDE SEQUENCE [LARGE SCALE GENOMIC DNA]</scope>
    <source>
        <strain evidence="1 2">CBS 962.96</strain>
    </source>
</reference>
<dbReference type="Proteomes" id="UP000297245">
    <property type="component" value="Unassembled WGS sequence"/>
</dbReference>
<protein>
    <submittedName>
        <fullName evidence="1">Uncharacterized protein</fullName>
    </submittedName>
</protein>
<organism evidence="1 2">
    <name type="scientific">Dendrothele bispora (strain CBS 962.96)</name>
    <dbReference type="NCBI Taxonomy" id="1314807"/>
    <lineage>
        <taxon>Eukaryota</taxon>
        <taxon>Fungi</taxon>
        <taxon>Dikarya</taxon>
        <taxon>Basidiomycota</taxon>
        <taxon>Agaricomycotina</taxon>
        <taxon>Agaricomycetes</taxon>
        <taxon>Agaricomycetidae</taxon>
        <taxon>Agaricales</taxon>
        <taxon>Agaricales incertae sedis</taxon>
        <taxon>Dendrothele</taxon>
    </lineage>
</organism>
<dbReference type="EMBL" id="ML179082">
    <property type="protein sequence ID" value="THV01999.1"/>
    <property type="molecule type" value="Genomic_DNA"/>
</dbReference>
<dbReference type="AlphaFoldDB" id="A0A4S8MI06"/>
<name>A0A4S8MI06_DENBC</name>
<proteinExistence type="predicted"/>
<accession>A0A4S8MI06</accession>
<gene>
    <name evidence="1" type="ORF">K435DRAFT_792940</name>
</gene>
<sequence>MYTEKSSMKLHQHDMTTTTIDDDEFNVIDVLLKVVIQDALGVQIDSLVGLGPGELEMQHEKIFFLIDDWGLFRGRRDGTLFSLLCVNSKILTTSLQFTFGIFATHQLLTPTFAYPAQVVLPIEGHKTTNGSFLTLGVSCIMA</sequence>